<evidence type="ECO:0000256" key="4">
    <source>
        <dbReference type="ARBA" id="ARBA00023125"/>
    </source>
</evidence>
<dbReference type="RefSeq" id="WP_008062328.1">
    <property type="nucleotide sequence ID" value="NZ_AFHG01000052.1"/>
</dbReference>
<keyword evidence="5 9" id="KW-1015">Disulfide bond</keyword>
<dbReference type="Gene3D" id="1.10.4000.10">
    <property type="entry name" value="Flagellar transcriptional activator FlhD"/>
    <property type="match status" value="1"/>
</dbReference>
<dbReference type="InterPro" id="IPR023559">
    <property type="entry name" value="Flagellar_FlhD"/>
</dbReference>
<dbReference type="GO" id="GO:0003677">
    <property type="term" value="F:DNA binding"/>
    <property type="evidence" value="ECO:0007669"/>
    <property type="project" value="UniProtKB-UniRule"/>
</dbReference>
<keyword evidence="2 9" id="KW-1005">Bacterial flagellum biogenesis</keyword>
<comment type="function">
    <text evidence="8 9">Functions in complex with FlhC as a master transcriptional regulator that regulates transcription of several flagellar and non-flagellar operons by binding to their promoter region. Activates expression of class 2 flagellar genes, including fliA, which is a flagellum-specific sigma factor that turns on the class 3 genes. Also regulates genes whose products function in a variety of physiological pathways.</text>
</comment>
<keyword evidence="7 9" id="KW-0804">Transcription</keyword>
<dbReference type="Proteomes" id="UP000005019">
    <property type="component" value="Unassembled WGS sequence"/>
</dbReference>
<evidence type="ECO:0000256" key="5">
    <source>
        <dbReference type="ARBA" id="ARBA00023157"/>
    </source>
</evidence>
<keyword evidence="3 9" id="KW-0805">Transcription regulation</keyword>
<dbReference type="GO" id="GO:1902208">
    <property type="term" value="P:regulation of bacterial-type flagellum assembly"/>
    <property type="evidence" value="ECO:0007669"/>
    <property type="project" value="UniProtKB-UniRule"/>
</dbReference>
<dbReference type="HAMAP" id="MF_00725">
    <property type="entry name" value="FlhD"/>
    <property type="match status" value="1"/>
</dbReference>
<comment type="subunit">
    <text evidence="9">Homodimer; disulfide-linked. Forms a heterohexamer composed of two FlhC and four FlhD subunits. Each FlhC binds a FlhD dimer, forming a heterotrimer, and a hexamer assembles by dimerization of two heterotrimers.</text>
</comment>
<dbReference type="GO" id="GO:0045893">
    <property type="term" value="P:positive regulation of DNA-templated transcription"/>
    <property type="evidence" value="ECO:0007669"/>
    <property type="project" value="InterPro"/>
</dbReference>
<evidence type="ECO:0000256" key="9">
    <source>
        <dbReference type="HAMAP-Rule" id="MF_00725"/>
    </source>
</evidence>
<dbReference type="STRING" id="1000565.METUNv1_02601"/>
<evidence type="ECO:0000256" key="6">
    <source>
        <dbReference type="ARBA" id="ARBA00023159"/>
    </source>
</evidence>
<evidence type="ECO:0000256" key="8">
    <source>
        <dbReference type="ARBA" id="ARBA00025431"/>
    </source>
</evidence>
<dbReference type="EMBL" id="AFHG01000052">
    <property type="protein sequence ID" value="EGK71214.1"/>
    <property type="molecule type" value="Genomic_DNA"/>
</dbReference>
<dbReference type="OrthoDB" id="5298036at2"/>
<evidence type="ECO:0000256" key="1">
    <source>
        <dbReference type="ARBA" id="ARBA00022490"/>
    </source>
</evidence>
<organism evidence="10 11">
    <name type="scientific">Methyloversatilis universalis (strain ATCC BAA-1314 / DSM 25237 / JCM 13912 / CCUG 52030 / FAM5)</name>
    <dbReference type="NCBI Taxonomy" id="1000565"/>
    <lineage>
        <taxon>Bacteria</taxon>
        <taxon>Pseudomonadati</taxon>
        <taxon>Pseudomonadota</taxon>
        <taxon>Betaproteobacteria</taxon>
        <taxon>Nitrosomonadales</taxon>
        <taxon>Sterolibacteriaceae</taxon>
        <taxon>Methyloversatilis</taxon>
    </lineage>
</organism>
<sequence length="105" mass="11602">MKTAGLLNEIRELNLAYLMLAQQMIREDRDAAMFRLGVSEEVADMIESLSPAQVLKMASANMMLCRLRFDDRVLLGLLSSHGREASTSHLHATILACAQPLEAVS</sequence>
<evidence type="ECO:0000313" key="10">
    <source>
        <dbReference type="EMBL" id="EGK71214.1"/>
    </source>
</evidence>
<accession>F5RE83</accession>
<keyword evidence="6 9" id="KW-0010">Activator</keyword>
<evidence type="ECO:0000256" key="7">
    <source>
        <dbReference type="ARBA" id="ARBA00023163"/>
    </source>
</evidence>
<evidence type="ECO:0000256" key="2">
    <source>
        <dbReference type="ARBA" id="ARBA00022795"/>
    </source>
</evidence>
<dbReference type="GO" id="GO:0005737">
    <property type="term" value="C:cytoplasm"/>
    <property type="evidence" value="ECO:0007669"/>
    <property type="project" value="UniProtKB-SubCell"/>
</dbReference>
<comment type="domain">
    <text evidence="9">The C-terminal region contains a putative helix-turn-helix (HTH) motif, suggesting that this region may bind DNA.</text>
</comment>
<dbReference type="AlphaFoldDB" id="F5RE83"/>
<protein>
    <recommendedName>
        <fullName evidence="9">Flagellar transcriptional regulator FlhD</fullName>
    </recommendedName>
</protein>
<evidence type="ECO:0000256" key="3">
    <source>
        <dbReference type="ARBA" id="ARBA00023015"/>
    </source>
</evidence>
<dbReference type="SUPFAM" id="SSF63592">
    <property type="entry name" value="Flagellar transcriptional activator FlhD"/>
    <property type="match status" value="1"/>
</dbReference>
<comment type="caution">
    <text evidence="10">The sequence shown here is derived from an EMBL/GenBank/DDBJ whole genome shotgun (WGS) entry which is preliminary data.</text>
</comment>
<feature type="disulfide bond" description="Interchain" evidence="9">
    <location>
        <position position="65"/>
    </location>
</feature>
<name>F5RE83_METUF</name>
<comment type="similarity">
    <text evidence="9">Belongs to the FlhD family.</text>
</comment>
<gene>
    <name evidence="9" type="primary">flhD</name>
    <name evidence="10" type="ORF">METUNv1_02601</name>
</gene>
<reference evidence="10 11" key="1">
    <citation type="journal article" date="2011" name="J. Bacteriol.">
        <title>Genome sequence of Methyloversatilis universalis FAM5T, a methylotrophic representative of the order Rhodocyclales.</title>
        <authorList>
            <person name="Kittichotirat W."/>
            <person name="Good N.M."/>
            <person name="Hall R."/>
            <person name="Bringel F."/>
            <person name="Lajus A."/>
            <person name="Medigue C."/>
            <person name="Smalley N.E."/>
            <person name="Beck D."/>
            <person name="Bumgarner R."/>
            <person name="Vuilleumier S."/>
            <person name="Kalyuzhnaya M.G."/>
        </authorList>
    </citation>
    <scope>NUCLEOTIDE SEQUENCE [LARGE SCALE GENOMIC DNA]</scope>
    <source>
        <strain evidence="11">ATCC BAA-1314 / JCM 13912 / FAM5</strain>
    </source>
</reference>
<keyword evidence="4 9" id="KW-0238">DNA-binding</keyword>
<proteinExistence type="inferred from homology"/>
<keyword evidence="1 9" id="KW-0963">Cytoplasm</keyword>
<dbReference type="GO" id="GO:0044780">
    <property type="term" value="P:bacterial-type flagellum assembly"/>
    <property type="evidence" value="ECO:0007669"/>
    <property type="project" value="InterPro"/>
</dbReference>
<comment type="subcellular location">
    <subcellularLocation>
        <location evidence="9">Cytoplasm</location>
    </subcellularLocation>
</comment>
<dbReference type="Pfam" id="PF05247">
    <property type="entry name" value="FlhD"/>
    <property type="match status" value="1"/>
</dbReference>
<dbReference type="eggNOG" id="ENOG5031P80">
    <property type="taxonomic scope" value="Bacteria"/>
</dbReference>
<keyword evidence="11" id="KW-1185">Reference proteome</keyword>
<dbReference type="NCBIfam" id="NF002783">
    <property type="entry name" value="PRK02909.1-1"/>
    <property type="match status" value="1"/>
</dbReference>
<evidence type="ECO:0000313" key="11">
    <source>
        <dbReference type="Proteomes" id="UP000005019"/>
    </source>
</evidence>
<dbReference type="InterPro" id="IPR036194">
    <property type="entry name" value="FlhD_sf"/>
</dbReference>